<protein>
    <submittedName>
        <fullName evidence="3">Reverse transcriptase domain-containing protein</fullName>
    </submittedName>
</protein>
<accession>A0A0K0FRJ7</accession>
<sequence length="496" mass="57679">MNESLEKAVEKSEKTTKCLEADLRKKDILIDSLRNEIEMLKEEMEKLKMRNKNLNENMELKEEMNLNFQLTEAKETIKEMEEAENFANSKKNQLPICLKEEIEKIEIYKITEDLEKKEDVIVKADGIVDGADFIVNEADVISDEDNVIIDEAEFEFDDIDICLQPQFTSSRKSAAFEENMEYYWMIHFSKNKASFILKENGRILRKDKIEPVTNVSKQLLELLIMEKIFKLKINFIFNYSATIVSNNHLEAIYGEDFATEYKNCLPLAKHVHSMLTKFISINIEVVSDDYVTKLFNDCLKIENEDLEEKEDVIVKADGIVDGADFIVNEADVISDEDNVIVDEAEFEFDDIDICLQPQFTSSRKSAAFEENMEYYWMIHFSKNKALFILKENGRILRKDKIEPVTNVSKQLLELLILEKIFKLKINFIFNYSVTIVSNNHLEAIYGEDFATEYKNCLPLAKHVHSMLTKFISINIEVVSDDYVTKLFNDCLKIENG</sequence>
<reference evidence="2" key="1">
    <citation type="submission" date="2014-07" db="EMBL/GenBank/DDBJ databases">
        <authorList>
            <person name="Martin A.A"/>
            <person name="De Silva N."/>
        </authorList>
    </citation>
    <scope>NUCLEOTIDE SEQUENCE</scope>
</reference>
<dbReference type="Proteomes" id="UP000035680">
    <property type="component" value="Unassembled WGS sequence"/>
</dbReference>
<name>A0A0K0FRJ7_STRVS</name>
<dbReference type="AlphaFoldDB" id="A0A0K0FRJ7"/>
<keyword evidence="2" id="KW-1185">Reference proteome</keyword>
<evidence type="ECO:0000313" key="3">
    <source>
        <dbReference type="WBParaSite" id="SVE_1252800.1"/>
    </source>
</evidence>
<evidence type="ECO:0000313" key="2">
    <source>
        <dbReference type="Proteomes" id="UP000035680"/>
    </source>
</evidence>
<proteinExistence type="predicted"/>
<keyword evidence="1" id="KW-0175">Coiled coil</keyword>
<evidence type="ECO:0000256" key="1">
    <source>
        <dbReference type="SAM" id="Coils"/>
    </source>
</evidence>
<organism evidence="2 3">
    <name type="scientific">Strongyloides venezuelensis</name>
    <name type="common">Threadworm</name>
    <dbReference type="NCBI Taxonomy" id="75913"/>
    <lineage>
        <taxon>Eukaryota</taxon>
        <taxon>Metazoa</taxon>
        <taxon>Ecdysozoa</taxon>
        <taxon>Nematoda</taxon>
        <taxon>Chromadorea</taxon>
        <taxon>Rhabditida</taxon>
        <taxon>Tylenchina</taxon>
        <taxon>Panagrolaimomorpha</taxon>
        <taxon>Strongyloidoidea</taxon>
        <taxon>Strongyloididae</taxon>
        <taxon>Strongyloides</taxon>
    </lineage>
</organism>
<dbReference type="WBParaSite" id="SVE_1252800.1">
    <property type="protein sequence ID" value="SVE_1252800.1"/>
    <property type="gene ID" value="SVE_1252800"/>
</dbReference>
<feature type="coiled-coil region" evidence="1">
    <location>
        <begin position="2"/>
        <end position="93"/>
    </location>
</feature>
<reference evidence="3" key="2">
    <citation type="submission" date="2015-08" db="UniProtKB">
        <authorList>
            <consortium name="WormBaseParasite"/>
        </authorList>
    </citation>
    <scope>IDENTIFICATION</scope>
</reference>